<keyword evidence="5" id="KW-1185">Reference proteome</keyword>
<evidence type="ECO:0000256" key="2">
    <source>
        <dbReference type="ARBA" id="ARBA00023128"/>
    </source>
</evidence>
<dbReference type="PANTHER" id="PTHR47445:SF1">
    <property type="entry name" value="OS08G0441400 PROTEIN"/>
    <property type="match status" value="1"/>
</dbReference>
<keyword evidence="3" id="KW-1015">Disulfide bond</keyword>
<keyword evidence="2" id="KW-0496">Mitochondrion</keyword>
<dbReference type="SUPFAM" id="SSF47694">
    <property type="entry name" value="Cytochrome c oxidase subunit h"/>
    <property type="match status" value="1"/>
</dbReference>
<dbReference type="InterPro" id="IPR048280">
    <property type="entry name" value="COX6B-like"/>
</dbReference>
<dbReference type="PANTHER" id="PTHR47445">
    <property type="entry name" value="OS08G0441400 PROTEIN"/>
    <property type="match status" value="1"/>
</dbReference>
<sequence>MATSVGHKWAQIVLTIGPSIHTHGLPSTYSPSFLLHISNTNSRHLKTLIKLPLTMESAVSSDKVYVDVLAQGRTACYKARDAFYTCIEKQSNKKASEVGYVGLLYPVECKKSRELYVKQCRPTWVKHFDRQHCSKRRVHRLLDNDEARRGPISLPQPYIFKTSFLA</sequence>
<dbReference type="OrthoDB" id="16284at2759"/>
<comment type="caution">
    <text evidence="4">The sequence shown here is derived from an EMBL/GenBank/DDBJ whole genome shotgun (WGS) entry which is preliminary data.</text>
</comment>
<dbReference type="InterPro" id="IPR048282">
    <property type="entry name" value="COA6_pln"/>
</dbReference>
<protein>
    <submittedName>
        <fullName evidence="4">Uncharacterized protein</fullName>
    </submittedName>
</protein>
<name>A0A835IEM7_9MAGN</name>
<evidence type="ECO:0000313" key="4">
    <source>
        <dbReference type="EMBL" id="KAF9616575.1"/>
    </source>
</evidence>
<dbReference type="EMBL" id="JADFTS010000003">
    <property type="protein sequence ID" value="KAF9616575.1"/>
    <property type="molecule type" value="Genomic_DNA"/>
</dbReference>
<reference evidence="4 5" key="1">
    <citation type="submission" date="2020-10" db="EMBL/GenBank/DDBJ databases">
        <title>The Coptis chinensis genome and diversification of protoberbering-type alkaloids.</title>
        <authorList>
            <person name="Wang B."/>
            <person name="Shu S."/>
            <person name="Song C."/>
            <person name="Liu Y."/>
        </authorList>
    </citation>
    <scope>NUCLEOTIDE SEQUENCE [LARGE SCALE GENOMIC DNA]</scope>
    <source>
        <strain evidence="4">HL-2020</strain>
        <tissue evidence="4">Leaf</tissue>
    </source>
</reference>
<dbReference type="InterPro" id="IPR036549">
    <property type="entry name" value="CX6/COA6-like_sf"/>
</dbReference>
<comment type="subcellular location">
    <subcellularLocation>
        <location evidence="1">Mitochondrion</location>
    </subcellularLocation>
</comment>
<evidence type="ECO:0000256" key="1">
    <source>
        <dbReference type="ARBA" id="ARBA00004173"/>
    </source>
</evidence>
<proteinExistence type="predicted"/>
<dbReference type="Proteomes" id="UP000631114">
    <property type="component" value="Unassembled WGS sequence"/>
</dbReference>
<evidence type="ECO:0000256" key="3">
    <source>
        <dbReference type="ARBA" id="ARBA00023157"/>
    </source>
</evidence>
<accession>A0A835IEM7</accession>
<gene>
    <name evidence="4" type="ORF">IFM89_030342</name>
</gene>
<evidence type="ECO:0000313" key="5">
    <source>
        <dbReference type="Proteomes" id="UP000631114"/>
    </source>
</evidence>
<organism evidence="4 5">
    <name type="scientific">Coptis chinensis</name>
    <dbReference type="NCBI Taxonomy" id="261450"/>
    <lineage>
        <taxon>Eukaryota</taxon>
        <taxon>Viridiplantae</taxon>
        <taxon>Streptophyta</taxon>
        <taxon>Embryophyta</taxon>
        <taxon>Tracheophyta</taxon>
        <taxon>Spermatophyta</taxon>
        <taxon>Magnoliopsida</taxon>
        <taxon>Ranunculales</taxon>
        <taxon>Ranunculaceae</taxon>
        <taxon>Coptidoideae</taxon>
        <taxon>Coptis</taxon>
    </lineage>
</organism>
<dbReference type="GO" id="GO:0005739">
    <property type="term" value="C:mitochondrion"/>
    <property type="evidence" value="ECO:0007669"/>
    <property type="project" value="UniProtKB-SubCell"/>
</dbReference>
<dbReference type="Gene3D" id="1.10.10.140">
    <property type="entry name" value="Cytochrome c oxidase, subunit VIb"/>
    <property type="match status" value="1"/>
</dbReference>
<dbReference type="Pfam" id="PF02297">
    <property type="entry name" value="COX6B"/>
    <property type="match status" value="1"/>
</dbReference>
<dbReference type="AlphaFoldDB" id="A0A835IEM7"/>